<comment type="subcellular location">
    <subcellularLocation>
        <location evidence="1">Nucleus</location>
    </subcellularLocation>
</comment>
<feature type="domain" description="BHLH" evidence="6">
    <location>
        <begin position="17"/>
        <end position="73"/>
    </location>
</feature>
<dbReference type="GO" id="GO:0005634">
    <property type="term" value="C:nucleus"/>
    <property type="evidence" value="ECO:0007669"/>
    <property type="project" value="UniProtKB-SubCell"/>
</dbReference>
<keyword evidence="4" id="KW-0539">Nucleus</keyword>
<evidence type="ECO:0000313" key="8">
    <source>
        <dbReference type="Proteomes" id="UP001054945"/>
    </source>
</evidence>
<evidence type="ECO:0000256" key="1">
    <source>
        <dbReference type="ARBA" id="ARBA00004123"/>
    </source>
</evidence>
<dbReference type="GO" id="GO:0006355">
    <property type="term" value="P:regulation of DNA-templated transcription"/>
    <property type="evidence" value="ECO:0007669"/>
    <property type="project" value="InterPro"/>
</dbReference>
<keyword evidence="8" id="KW-1185">Reference proteome</keyword>
<dbReference type="SUPFAM" id="SSF158457">
    <property type="entry name" value="Orange domain-like"/>
    <property type="match status" value="1"/>
</dbReference>
<feature type="compositionally biased region" description="Polar residues" evidence="5">
    <location>
        <begin position="189"/>
        <end position="199"/>
    </location>
</feature>
<sequence length="221" mass="25389">MPTKRSQEFMDLKHGSDKKASKPLIEKRRRARINYSLSLLKALVIDSKTESTRQTKLEKADILEMTVQYLREIKKGQISVTSLDTRYAKKTFESGYMECVQQVELFLATLTNPNLAEVETDLKNRLKDHLWQCLQDKANSDESSQVDAQNRTPSPDQQSNSSSPVTSFFASNASTSQNGRSDNLFFENNLPQNDTPLKSHNFEQNKLCELRSRCYEYECQC</sequence>
<dbReference type="GO" id="GO:0003677">
    <property type="term" value="F:DNA binding"/>
    <property type="evidence" value="ECO:0007669"/>
    <property type="project" value="UniProtKB-KW"/>
</dbReference>
<dbReference type="EMBL" id="BPLR01008458">
    <property type="protein sequence ID" value="GIY24861.1"/>
    <property type="molecule type" value="Genomic_DNA"/>
</dbReference>
<organism evidence="7 8">
    <name type="scientific">Caerostris extrusa</name>
    <name type="common">Bark spider</name>
    <name type="synonym">Caerostris bankana</name>
    <dbReference type="NCBI Taxonomy" id="172846"/>
    <lineage>
        <taxon>Eukaryota</taxon>
        <taxon>Metazoa</taxon>
        <taxon>Ecdysozoa</taxon>
        <taxon>Arthropoda</taxon>
        <taxon>Chelicerata</taxon>
        <taxon>Arachnida</taxon>
        <taxon>Araneae</taxon>
        <taxon>Araneomorphae</taxon>
        <taxon>Entelegynae</taxon>
        <taxon>Araneoidea</taxon>
        <taxon>Araneidae</taxon>
        <taxon>Caerostris</taxon>
    </lineage>
</organism>
<dbReference type="Proteomes" id="UP001054945">
    <property type="component" value="Unassembled WGS sequence"/>
</dbReference>
<evidence type="ECO:0000313" key="7">
    <source>
        <dbReference type="EMBL" id="GIY24861.1"/>
    </source>
</evidence>
<dbReference type="InterPro" id="IPR036638">
    <property type="entry name" value="HLH_DNA-bd_sf"/>
</dbReference>
<comment type="caution">
    <text evidence="7">The sequence shown here is derived from an EMBL/GenBank/DDBJ whole genome shotgun (WGS) entry which is preliminary data.</text>
</comment>
<accession>A0AAV4RVM7</accession>
<evidence type="ECO:0000256" key="2">
    <source>
        <dbReference type="ARBA" id="ARBA00023015"/>
    </source>
</evidence>
<evidence type="ECO:0000259" key="6">
    <source>
        <dbReference type="PROSITE" id="PS50888"/>
    </source>
</evidence>
<dbReference type="Gene3D" id="4.10.280.10">
    <property type="entry name" value="Helix-loop-helix DNA-binding domain"/>
    <property type="match status" value="1"/>
</dbReference>
<feature type="compositionally biased region" description="Polar residues" evidence="5">
    <location>
        <begin position="141"/>
        <end position="152"/>
    </location>
</feature>
<feature type="region of interest" description="Disordered" evidence="5">
    <location>
        <begin position="138"/>
        <end position="199"/>
    </location>
</feature>
<dbReference type="AlphaFoldDB" id="A0AAV4RVM7"/>
<proteinExistence type="predicted"/>
<evidence type="ECO:0000256" key="5">
    <source>
        <dbReference type="SAM" id="MobiDB-lite"/>
    </source>
</evidence>
<dbReference type="GO" id="GO:0046983">
    <property type="term" value="F:protein dimerization activity"/>
    <property type="evidence" value="ECO:0007669"/>
    <property type="project" value="InterPro"/>
</dbReference>
<gene>
    <name evidence="7" type="primary">HES1</name>
    <name evidence="7" type="ORF">CEXT_370401</name>
</gene>
<keyword evidence="3" id="KW-0804">Transcription</keyword>
<evidence type="ECO:0000256" key="3">
    <source>
        <dbReference type="ARBA" id="ARBA00023163"/>
    </source>
</evidence>
<dbReference type="Pfam" id="PF00010">
    <property type="entry name" value="HLH"/>
    <property type="match status" value="1"/>
</dbReference>
<dbReference type="PROSITE" id="PS50888">
    <property type="entry name" value="BHLH"/>
    <property type="match status" value="1"/>
</dbReference>
<dbReference type="PANTHER" id="PTHR10985">
    <property type="entry name" value="BASIC HELIX-LOOP-HELIX TRANSCRIPTION FACTOR, HES-RELATED"/>
    <property type="match status" value="1"/>
</dbReference>
<dbReference type="InterPro" id="IPR011598">
    <property type="entry name" value="bHLH_dom"/>
</dbReference>
<feature type="region of interest" description="Disordered" evidence="5">
    <location>
        <begin position="1"/>
        <end position="21"/>
    </location>
</feature>
<name>A0AAV4RVM7_CAEEX</name>
<evidence type="ECO:0000256" key="4">
    <source>
        <dbReference type="ARBA" id="ARBA00023242"/>
    </source>
</evidence>
<feature type="compositionally biased region" description="Polar residues" evidence="5">
    <location>
        <begin position="165"/>
        <end position="181"/>
    </location>
</feature>
<keyword evidence="2" id="KW-0805">Transcription regulation</keyword>
<dbReference type="SMART" id="SM00353">
    <property type="entry name" value="HLH"/>
    <property type="match status" value="1"/>
</dbReference>
<dbReference type="InterPro" id="IPR050370">
    <property type="entry name" value="HES_HEY"/>
</dbReference>
<reference evidence="7 8" key="1">
    <citation type="submission" date="2021-06" db="EMBL/GenBank/DDBJ databases">
        <title>Caerostris extrusa draft genome.</title>
        <authorList>
            <person name="Kono N."/>
            <person name="Arakawa K."/>
        </authorList>
    </citation>
    <scope>NUCLEOTIDE SEQUENCE [LARGE SCALE GENOMIC DNA]</scope>
</reference>
<dbReference type="SUPFAM" id="SSF47459">
    <property type="entry name" value="HLH, helix-loop-helix DNA-binding domain"/>
    <property type="match status" value="1"/>
</dbReference>
<protein>
    <submittedName>
        <fullName evidence="7">Transcription factor HES-1</fullName>
    </submittedName>
</protein>
<feature type="compositionally biased region" description="Low complexity" evidence="5">
    <location>
        <begin position="153"/>
        <end position="164"/>
    </location>
</feature>